<proteinExistence type="predicted"/>
<name>Q394G5_BURL3</name>
<feature type="compositionally biased region" description="Basic and acidic residues" evidence="1">
    <location>
        <begin position="60"/>
        <end position="77"/>
    </location>
</feature>
<dbReference type="AlphaFoldDB" id="Q394G5"/>
<sequence length="168" mass="18742">MNGMRVPAAAGAARELLASGLHPHRHQRRCHAAIFTSSCIASRLRRPPDCGPGGGCGLPEEERKRQQQRELGHERNGRHVGRAIGRAEQRRGRQQRRQRREHAGRGLRAGRRERRLTRRCLVWRTACRPPFRCRAGLARAPGGVCVLCRAHERFARTVVAIPGPAAPA</sequence>
<protein>
    <submittedName>
        <fullName evidence="2">Uncharacterized protein</fullName>
    </submittedName>
</protein>
<dbReference type="KEGG" id="bur:Bcep18194_B2038"/>
<gene>
    <name evidence="2" type="ordered locus">Bcep18194_B2038</name>
</gene>
<reference evidence="2" key="1">
    <citation type="submission" date="2005-10" db="EMBL/GenBank/DDBJ databases">
        <title>Complete sequence of chromosome 2 of Burkholderia sp. 383.</title>
        <authorList>
            <consortium name="US DOE Joint Genome Institute"/>
            <person name="Copeland A."/>
            <person name="Lucas S."/>
            <person name="Lapidus A."/>
            <person name="Barry K."/>
            <person name="Detter J.C."/>
            <person name="Glavina T."/>
            <person name="Hammon N."/>
            <person name="Israni S."/>
            <person name="Pitluck S."/>
            <person name="Chain P."/>
            <person name="Malfatti S."/>
            <person name="Shin M."/>
            <person name="Vergez L."/>
            <person name="Schmutz J."/>
            <person name="Larimer F."/>
            <person name="Land M."/>
            <person name="Kyrpides N."/>
            <person name="Lykidis A."/>
            <person name="Richardson P."/>
        </authorList>
    </citation>
    <scope>NUCLEOTIDE SEQUENCE [LARGE SCALE GENOMIC DNA]</scope>
    <source>
        <strain evidence="2">383</strain>
    </source>
</reference>
<dbReference type="HOGENOM" id="CLU_1583425_0_0_4"/>
<dbReference type="Proteomes" id="UP000002705">
    <property type="component" value="Chromosome 2"/>
</dbReference>
<keyword evidence="3" id="KW-1185">Reference proteome</keyword>
<evidence type="ECO:0000256" key="1">
    <source>
        <dbReference type="SAM" id="MobiDB-lite"/>
    </source>
</evidence>
<dbReference type="PATRIC" id="fig|482957.22.peg.5785"/>
<evidence type="ECO:0000313" key="3">
    <source>
        <dbReference type="Proteomes" id="UP000002705"/>
    </source>
</evidence>
<feature type="region of interest" description="Disordered" evidence="1">
    <location>
        <begin position="51"/>
        <end position="110"/>
    </location>
</feature>
<evidence type="ECO:0000313" key="2">
    <source>
        <dbReference type="EMBL" id="ABB12151.1"/>
    </source>
</evidence>
<dbReference type="EMBL" id="CP000152">
    <property type="protein sequence ID" value="ABB12151.1"/>
    <property type="molecule type" value="Genomic_DNA"/>
</dbReference>
<organism evidence="2 3">
    <name type="scientific">Burkholderia lata (strain ATCC 17760 / DSM 23089 / LMG 22485 / NCIMB 9086 / R18194 / 383)</name>
    <dbReference type="NCBI Taxonomy" id="482957"/>
    <lineage>
        <taxon>Bacteria</taxon>
        <taxon>Pseudomonadati</taxon>
        <taxon>Pseudomonadota</taxon>
        <taxon>Betaproteobacteria</taxon>
        <taxon>Burkholderiales</taxon>
        <taxon>Burkholderiaceae</taxon>
        <taxon>Burkholderia</taxon>
        <taxon>Burkholderia cepacia complex</taxon>
    </lineage>
</organism>
<accession>Q394G5</accession>
<feature type="compositionally biased region" description="Basic residues" evidence="1">
    <location>
        <begin position="92"/>
        <end position="102"/>
    </location>
</feature>